<dbReference type="EMBL" id="JAYMYQ010000002">
    <property type="protein sequence ID" value="KAK7349166.1"/>
    <property type="molecule type" value="Genomic_DNA"/>
</dbReference>
<dbReference type="Pfam" id="PF01344">
    <property type="entry name" value="Kelch_1"/>
    <property type="match status" value="2"/>
</dbReference>
<gene>
    <name evidence="2" type="ORF">VNO77_06316</name>
</gene>
<reference evidence="2 3" key="1">
    <citation type="submission" date="2024-01" db="EMBL/GenBank/DDBJ databases">
        <title>The genomes of 5 underutilized Papilionoideae crops provide insights into root nodulation and disease resistanc.</title>
        <authorList>
            <person name="Jiang F."/>
        </authorList>
    </citation>
    <scope>NUCLEOTIDE SEQUENCE [LARGE SCALE GENOMIC DNA]</scope>
    <source>
        <strain evidence="2">LVBAO_FW01</strain>
        <tissue evidence="2">Leaves</tissue>
    </source>
</reference>
<accession>A0AAN9M812</accession>
<dbReference type="SUPFAM" id="SSF117281">
    <property type="entry name" value="Kelch motif"/>
    <property type="match status" value="1"/>
</dbReference>
<dbReference type="GO" id="GO:2000762">
    <property type="term" value="P:regulation of phenylpropanoid metabolic process"/>
    <property type="evidence" value="ECO:0007669"/>
    <property type="project" value="InterPro"/>
</dbReference>
<dbReference type="Gene3D" id="2.120.10.80">
    <property type="entry name" value="Kelch-type beta propeller"/>
    <property type="match status" value="1"/>
</dbReference>
<dbReference type="PANTHER" id="PTHR46407:SF17">
    <property type="entry name" value="GALACTOSE OXIDASE_KELCH REPEAT PROTEIN"/>
    <property type="match status" value="1"/>
</dbReference>
<evidence type="ECO:0000313" key="2">
    <source>
        <dbReference type="EMBL" id="KAK7349166.1"/>
    </source>
</evidence>
<dbReference type="InterPro" id="IPR001810">
    <property type="entry name" value="F-box_dom"/>
</dbReference>
<comment type="caution">
    <text evidence="2">The sequence shown here is derived from an EMBL/GenBank/DDBJ whole genome shotgun (WGS) entry which is preliminary data.</text>
</comment>
<dbReference type="InterPro" id="IPR006652">
    <property type="entry name" value="Kelch_1"/>
</dbReference>
<dbReference type="SMART" id="SM00612">
    <property type="entry name" value="Kelch"/>
    <property type="match status" value="2"/>
</dbReference>
<dbReference type="Proteomes" id="UP001367508">
    <property type="component" value="Unassembled WGS sequence"/>
</dbReference>
<name>A0AAN9M812_CANGL</name>
<dbReference type="CDD" id="cd22152">
    <property type="entry name" value="F-box_AtAFR-like"/>
    <property type="match status" value="1"/>
</dbReference>
<dbReference type="InterPro" id="IPR044595">
    <property type="entry name" value="KMD1-4"/>
</dbReference>
<organism evidence="2 3">
    <name type="scientific">Canavalia gladiata</name>
    <name type="common">Sword bean</name>
    <name type="synonym">Dolichos gladiatus</name>
    <dbReference type="NCBI Taxonomy" id="3824"/>
    <lineage>
        <taxon>Eukaryota</taxon>
        <taxon>Viridiplantae</taxon>
        <taxon>Streptophyta</taxon>
        <taxon>Embryophyta</taxon>
        <taxon>Tracheophyta</taxon>
        <taxon>Spermatophyta</taxon>
        <taxon>Magnoliopsida</taxon>
        <taxon>eudicotyledons</taxon>
        <taxon>Gunneridae</taxon>
        <taxon>Pentapetalae</taxon>
        <taxon>rosids</taxon>
        <taxon>fabids</taxon>
        <taxon>Fabales</taxon>
        <taxon>Fabaceae</taxon>
        <taxon>Papilionoideae</taxon>
        <taxon>50 kb inversion clade</taxon>
        <taxon>NPAAA clade</taxon>
        <taxon>indigoferoid/millettioid clade</taxon>
        <taxon>Phaseoleae</taxon>
        <taxon>Canavalia</taxon>
    </lineage>
</organism>
<dbReference type="Pfam" id="PF00646">
    <property type="entry name" value="F-box"/>
    <property type="match status" value="1"/>
</dbReference>
<evidence type="ECO:0000313" key="3">
    <source>
        <dbReference type="Proteomes" id="UP001367508"/>
    </source>
</evidence>
<keyword evidence="3" id="KW-1185">Reference proteome</keyword>
<dbReference type="AlphaFoldDB" id="A0AAN9M812"/>
<dbReference type="GO" id="GO:0080037">
    <property type="term" value="P:negative regulation of cytokinin-activated signaling pathway"/>
    <property type="evidence" value="ECO:0007669"/>
    <property type="project" value="InterPro"/>
</dbReference>
<sequence>MELITGLPEDLARDCLIRVSYQQFPTVASVCKGWKTEIQMPEFHRQRRSMGHAQKVIVMAQARVEPEKPGTGSTKRLMNPVYGLSVFEPGTGNWSELPPPPEFISGLPMFCQLVGVGFDLVLMGGLDPNSWKASNSVFIYNLLSAKWRRGADMPGGPRAFFACASDFERTVFVAGGHDDEKNALRSALAYDVAADAWVSLPDMTAERDECKAVFRRGKFVVVGGYRTDMQGRFQRSAEAFDVATWNWDPVLEDFLDCATCPTTFVDGGDGDQTLFMCCGGDLMAIRGNRWQKMAMVPNEIRNVAYVGALDGALLLIGSSGYGEEHTGFVFNVKNCNWRKVESPDGFKGNVQNGCVLEI</sequence>
<dbReference type="InterPro" id="IPR015915">
    <property type="entry name" value="Kelch-typ_b-propeller"/>
</dbReference>
<evidence type="ECO:0000259" key="1">
    <source>
        <dbReference type="Pfam" id="PF00646"/>
    </source>
</evidence>
<feature type="domain" description="F-box" evidence="1">
    <location>
        <begin position="5"/>
        <end position="45"/>
    </location>
</feature>
<dbReference type="PANTHER" id="PTHR46407">
    <property type="entry name" value="OS02G0208700 PROTEIN"/>
    <property type="match status" value="1"/>
</dbReference>
<proteinExistence type="predicted"/>
<protein>
    <recommendedName>
        <fullName evidence="1">F-box domain-containing protein</fullName>
    </recommendedName>
</protein>